<dbReference type="InterPro" id="IPR050469">
    <property type="entry name" value="Diguanylate_Cyclase"/>
</dbReference>
<dbReference type="EMBL" id="CP026952">
    <property type="protein sequence ID" value="AWB92872.1"/>
    <property type="molecule type" value="Genomic_DNA"/>
</dbReference>
<evidence type="ECO:0000313" key="1">
    <source>
        <dbReference type="EMBL" id="AWB92872.1"/>
    </source>
</evidence>
<organism evidence="1 2">
    <name type="scientific">Aeromicrobium chenweiae</name>
    <dbReference type="NCBI Taxonomy" id="2079793"/>
    <lineage>
        <taxon>Bacteria</taxon>
        <taxon>Bacillati</taxon>
        <taxon>Actinomycetota</taxon>
        <taxon>Actinomycetes</taxon>
        <taxon>Propionibacteriales</taxon>
        <taxon>Nocardioidaceae</taxon>
        <taxon>Aeromicrobium</taxon>
    </lineage>
</organism>
<dbReference type="InterPro" id="IPR029787">
    <property type="entry name" value="Nucleotide_cyclase"/>
</dbReference>
<dbReference type="OrthoDB" id="23692at2"/>
<dbReference type="KEGG" id="aez:C3E78_12030"/>
<dbReference type="InterPro" id="IPR000160">
    <property type="entry name" value="GGDEF_dom"/>
</dbReference>
<dbReference type="SUPFAM" id="SSF55073">
    <property type="entry name" value="Nucleotide cyclase"/>
    <property type="match status" value="1"/>
</dbReference>
<reference evidence="2" key="1">
    <citation type="submission" date="2018-01" db="EMBL/GenBank/DDBJ databases">
        <authorList>
            <person name="Li J."/>
        </authorList>
    </citation>
    <scope>NUCLEOTIDE SEQUENCE [LARGE SCALE GENOMIC DNA]</scope>
    <source>
        <strain evidence="2">592</strain>
    </source>
</reference>
<keyword evidence="2" id="KW-1185">Reference proteome</keyword>
<protein>
    <submittedName>
        <fullName evidence="1">Uncharacterized protein</fullName>
    </submittedName>
</protein>
<accession>A0A5F2EW27</accession>
<dbReference type="GO" id="GO:0052621">
    <property type="term" value="F:diguanylate cyclase activity"/>
    <property type="evidence" value="ECO:0007669"/>
    <property type="project" value="TreeGrafter"/>
</dbReference>
<dbReference type="Pfam" id="PF00990">
    <property type="entry name" value="GGDEF"/>
    <property type="match status" value="1"/>
</dbReference>
<dbReference type="PANTHER" id="PTHR45138:SF9">
    <property type="entry name" value="DIGUANYLATE CYCLASE DGCM-RELATED"/>
    <property type="match status" value="1"/>
</dbReference>
<dbReference type="NCBIfam" id="TIGR00254">
    <property type="entry name" value="GGDEF"/>
    <property type="match status" value="1"/>
</dbReference>
<accession>A0A2S0WNJ2</accession>
<dbReference type="InterPro" id="IPR043128">
    <property type="entry name" value="Rev_trsase/Diguanyl_cyclase"/>
</dbReference>
<dbReference type="CDD" id="cd01949">
    <property type="entry name" value="GGDEF"/>
    <property type="match status" value="1"/>
</dbReference>
<gene>
    <name evidence="1" type="ORF">C3E78_12030</name>
</gene>
<evidence type="ECO:0000313" key="2">
    <source>
        <dbReference type="Proteomes" id="UP000244384"/>
    </source>
</evidence>
<dbReference type="SMART" id="SM00267">
    <property type="entry name" value="GGDEF"/>
    <property type="match status" value="1"/>
</dbReference>
<dbReference type="PROSITE" id="PS50887">
    <property type="entry name" value="GGDEF"/>
    <property type="match status" value="1"/>
</dbReference>
<dbReference type="PANTHER" id="PTHR45138">
    <property type="entry name" value="REGULATORY COMPONENTS OF SENSORY TRANSDUCTION SYSTEM"/>
    <property type="match status" value="1"/>
</dbReference>
<dbReference type="AlphaFoldDB" id="A0A2S0WNJ2"/>
<dbReference type="Gene3D" id="3.30.70.270">
    <property type="match status" value="1"/>
</dbReference>
<dbReference type="RefSeq" id="WP_108578686.1">
    <property type="nucleotide sequence ID" value="NZ_CP026952.1"/>
</dbReference>
<name>A0A2S0WNJ2_9ACTN</name>
<sequence length="328" mass="34807">MSQTSVPSVLDSMSVWHRRGSLHFAGSFVVLVLATIVTGSVDRDSVVVLVAVPLLAAVSASVLVLTGWADRQWSLLMWPLIPCLSIGALDFVAPQAADLVMGLVVLSFLFIGVSQPPLWGLWFVAPAAVLYEQVLDLGVGDMVVRVPIAAVVWVVCSEVPARLVEELRRKNASLVELATTDSLTGLLNRSRLEVHLDVAGPAGAVALIDLDHFKRFNDSHGHVAGDVALMDFATVLASETRSHDLVFRYGGEEFLVVMANTSPEEAALVLGRVRESWRGHGSGLTFSAGVTFGGASAVHGADILLYAAKAAGRDRVVVDTARGEPAVV</sequence>
<proteinExistence type="predicted"/>
<dbReference type="Proteomes" id="UP000244384">
    <property type="component" value="Chromosome"/>
</dbReference>